<keyword evidence="2" id="KW-1185">Reference proteome</keyword>
<reference evidence="1 2" key="1">
    <citation type="submission" date="2019-01" db="EMBL/GenBank/DDBJ databases">
        <title>Sequencing of cultivated peanut Arachis hypogaea provides insights into genome evolution and oil improvement.</title>
        <authorList>
            <person name="Chen X."/>
        </authorList>
    </citation>
    <scope>NUCLEOTIDE SEQUENCE [LARGE SCALE GENOMIC DNA]</scope>
    <source>
        <strain evidence="2">cv. Fuhuasheng</strain>
        <tissue evidence="1">Leaves</tissue>
    </source>
</reference>
<accession>A0A445ASJ7</accession>
<protein>
    <submittedName>
        <fullName evidence="1">Uncharacterized protein</fullName>
    </submittedName>
</protein>
<comment type="caution">
    <text evidence="1">The sequence shown here is derived from an EMBL/GenBank/DDBJ whole genome shotgun (WGS) entry which is preliminary data.</text>
</comment>
<proteinExistence type="predicted"/>
<evidence type="ECO:0000313" key="2">
    <source>
        <dbReference type="Proteomes" id="UP000289738"/>
    </source>
</evidence>
<dbReference type="EMBL" id="SDMP01000011">
    <property type="protein sequence ID" value="RYR29399.1"/>
    <property type="molecule type" value="Genomic_DNA"/>
</dbReference>
<name>A0A445ASJ7_ARAHY</name>
<sequence>MHHALLHQSTISTTTRVDRAGVALQPAHVTHSNSACAPTCSTVC</sequence>
<organism evidence="1 2">
    <name type="scientific">Arachis hypogaea</name>
    <name type="common">Peanut</name>
    <dbReference type="NCBI Taxonomy" id="3818"/>
    <lineage>
        <taxon>Eukaryota</taxon>
        <taxon>Viridiplantae</taxon>
        <taxon>Streptophyta</taxon>
        <taxon>Embryophyta</taxon>
        <taxon>Tracheophyta</taxon>
        <taxon>Spermatophyta</taxon>
        <taxon>Magnoliopsida</taxon>
        <taxon>eudicotyledons</taxon>
        <taxon>Gunneridae</taxon>
        <taxon>Pentapetalae</taxon>
        <taxon>rosids</taxon>
        <taxon>fabids</taxon>
        <taxon>Fabales</taxon>
        <taxon>Fabaceae</taxon>
        <taxon>Papilionoideae</taxon>
        <taxon>50 kb inversion clade</taxon>
        <taxon>dalbergioids sensu lato</taxon>
        <taxon>Dalbergieae</taxon>
        <taxon>Pterocarpus clade</taxon>
        <taxon>Arachis</taxon>
    </lineage>
</organism>
<evidence type="ECO:0000313" key="1">
    <source>
        <dbReference type="EMBL" id="RYR29399.1"/>
    </source>
</evidence>
<dbReference type="Proteomes" id="UP000289738">
    <property type="component" value="Chromosome B01"/>
</dbReference>
<gene>
    <name evidence="1" type="ORF">Ahy_B01g053771</name>
</gene>
<dbReference type="AlphaFoldDB" id="A0A445ASJ7"/>